<reference evidence="3" key="1">
    <citation type="journal article" date="2019" name="Int. J. Syst. Evol. Microbiol.">
        <title>The Global Catalogue of Microorganisms (GCM) 10K type strain sequencing project: providing services to taxonomists for standard genome sequencing and annotation.</title>
        <authorList>
            <consortium name="The Broad Institute Genomics Platform"/>
            <consortium name="The Broad Institute Genome Sequencing Center for Infectious Disease"/>
            <person name="Wu L."/>
            <person name="Ma J."/>
        </authorList>
    </citation>
    <scope>NUCLEOTIDE SEQUENCE [LARGE SCALE GENOMIC DNA]</scope>
    <source>
        <strain evidence="3">JCM 18306</strain>
    </source>
</reference>
<proteinExistence type="predicted"/>
<organism evidence="2 3">
    <name type="scientific">Streptomyces thinghirensis</name>
    <dbReference type="NCBI Taxonomy" id="551547"/>
    <lineage>
        <taxon>Bacteria</taxon>
        <taxon>Bacillati</taxon>
        <taxon>Actinomycetota</taxon>
        <taxon>Actinomycetes</taxon>
        <taxon>Kitasatosporales</taxon>
        <taxon>Streptomycetaceae</taxon>
        <taxon>Streptomyces</taxon>
    </lineage>
</organism>
<comment type="caution">
    <text evidence="2">The sequence shown here is derived from an EMBL/GenBank/DDBJ whole genome shotgun (WGS) entry which is preliminary data.</text>
</comment>
<protein>
    <submittedName>
        <fullName evidence="2">Uncharacterized protein</fullName>
    </submittedName>
</protein>
<gene>
    <name evidence="2" type="ORF">GCM10023323_16430</name>
</gene>
<dbReference type="RefSeq" id="WP_345628080.1">
    <property type="nucleotide sequence ID" value="NZ_BAABJR010000004.1"/>
</dbReference>
<feature type="region of interest" description="Disordered" evidence="1">
    <location>
        <begin position="76"/>
        <end position="100"/>
    </location>
</feature>
<sequence>MALVFGIVATVFWAATYTAWVTFLNTQLLVVEALCRFVSAVKSIPEPDIVRSNLGPDLYDQAVTRLNEYRGAQRQPLPVPDEAKTPWHCSEPGGTSAPAQCRTAAWHG</sequence>
<dbReference type="EMBL" id="BAABJR010000004">
    <property type="protein sequence ID" value="GAA5206168.1"/>
    <property type="molecule type" value="Genomic_DNA"/>
</dbReference>
<evidence type="ECO:0000256" key="1">
    <source>
        <dbReference type="SAM" id="MobiDB-lite"/>
    </source>
</evidence>
<evidence type="ECO:0000313" key="2">
    <source>
        <dbReference type="EMBL" id="GAA5206168.1"/>
    </source>
</evidence>
<evidence type="ECO:0000313" key="3">
    <source>
        <dbReference type="Proteomes" id="UP001499878"/>
    </source>
</evidence>
<keyword evidence="3" id="KW-1185">Reference proteome</keyword>
<accession>A0ABP9T1X2</accession>
<dbReference type="Proteomes" id="UP001499878">
    <property type="component" value="Unassembled WGS sequence"/>
</dbReference>
<name>A0ABP9T1X2_9ACTN</name>